<proteinExistence type="predicted"/>
<feature type="region of interest" description="Disordered" evidence="1">
    <location>
        <begin position="1"/>
        <end position="100"/>
    </location>
</feature>
<name>A0A8K0D2Q9_IGNLU</name>
<evidence type="ECO:0000256" key="1">
    <source>
        <dbReference type="SAM" id="MobiDB-lite"/>
    </source>
</evidence>
<gene>
    <name evidence="2" type="ORF">ILUMI_07845</name>
</gene>
<sequence length="173" mass="18792">MARESSGAIPRIKPAASHAQEESGESVRGGAVTAPSGAGEVAYTDTPAAPPVPMKFESASAARRHAESSASEDSDDGFQEAGRRTRKRRRQAVSRERRSPVATVNQFSPLEYIIFPENFIMKSLGVLLQPLSDKSVDVKSKKYKELYSEGGLSARTILLYRICSVGYENELNA</sequence>
<accession>A0A8K0D2Q9</accession>
<evidence type="ECO:0000313" key="2">
    <source>
        <dbReference type="EMBL" id="KAF2898328.1"/>
    </source>
</evidence>
<evidence type="ECO:0000313" key="3">
    <source>
        <dbReference type="Proteomes" id="UP000801492"/>
    </source>
</evidence>
<reference evidence="2" key="1">
    <citation type="submission" date="2019-08" db="EMBL/GenBank/DDBJ databases">
        <title>The genome of the North American firefly Photinus pyralis.</title>
        <authorList>
            <consortium name="Photinus pyralis genome working group"/>
            <person name="Fallon T.R."/>
            <person name="Sander Lower S.E."/>
            <person name="Weng J.-K."/>
        </authorList>
    </citation>
    <scope>NUCLEOTIDE SEQUENCE</scope>
    <source>
        <strain evidence="2">TRF0915ILg1</strain>
        <tissue evidence="2">Whole body</tissue>
    </source>
</reference>
<comment type="caution">
    <text evidence="2">The sequence shown here is derived from an EMBL/GenBank/DDBJ whole genome shotgun (WGS) entry which is preliminary data.</text>
</comment>
<dbReference type="Proteomes" id="UP000801492">
    <property type="component" value="Unassembled WGS sequence"/>
</dbReference>
<keyword evidence="3" id="KW-1185">Reference proteome</keyword>
<protein>
    <submittedName>
        <fullName evidence="2">Uncharacterized protein</fullName>
    </submittedName>
</protein>
<dbReference type="AlphaFoldDB" id="A0A8K0D2Q9"/>
<organism evidence="2 3">
    <name type="scientific">Ignelater luminosus</name>
    <name type="common">Cucubano</name>
    <name type="synonym">Pyrophorus luminosus</name>
    <dbReference type="NCBI Taxonomy" id="2038154"/>
    <lineage>
        <taxon>Eukaryota</taxon>
        <taxon>Metazoa</taxon>
        <taxon>Ecdysozoa</taxon>
        <taxon>Arthropoda</taxon>
        <taxon>Hexapoda</taxon>
        <taxon>Insecta</taxon>
        <taxon>Pterygota</taxon>
        <taxon>Neoptera</taxon>
        <taxon>Endopterygota</taxon>
        <taxon>Coleoptera</taxon>
        <taxon>Polyphaga</taxon>
        <taxon>Elateriformia</taxon>
        <taxon>Elateroidea</taxon>
        <taxon>Elateridae</taxon>
        <taxon>Agrypninae</taxon>
        <taxon>Pyrophorini</taxon>
        <taxon>Ignelater</taxon>
    </lineage>
</organism>
<dbReference type="EMBL" id="VTPC01003583">
    <property type="protein sequence ID" value="KAF2898328.1"/>
    <property type="molecule type" value="Genomic_DNA"/>
</dbReference>